<proteinExistence type="predicted"/>
<name>A0A382HRB3_9ZZZZ</name>
<protein>
    <submittedName>
        <fullName evidence="1">Uncharacterized protein</fullName>
    </submittedName>
</protein>
<dbReference type="AlphaFoldDB" id="A0A382HRB3"/>
<organism evidence="1">
    <name type="scientific">marine metagenome</name>
    <dbReference type="NCBI Taxonomy" id="408172"/>
    <lineage>
        <taxon>unclassified sequences</taxon>
        <taxon>metagenomes</taxon>
        <taxon>ecological metagenomes</taxon>
    </lineage>
</organism>
<accession>A0A382HRB3</accession>
<gene>
    <name evidence="1" type="ORF">METZ01_LOCUS242603</name>
</gene>
<dbReference type="EMBL" id="UINC01062794">
    <property type="protein sequence ID" value="SVB89749.1"/>
    <property type="molecule type" value="Genomic_DNA"/>
</dbReference>
<sequence>MELLSIVIQDKAHPSTTLTHYSSLVLSVC</sequence>
<evidence type="ECO:0000313" key="1">
    <source>
        <dbReference type="EMBL" id="SVB89749.1"/>
    </source>
</evidence>
<reference evidence="1" key="1">
    <citation type="submission" date="2018-05" db="EMBL/GenBank/DDBJ databases">
        <authorList>
            <person name="Lanie J.A."/>
            <person name="Ng W.-L."/>
            <person name="Kazmierczak K.M."/>
            <person name="Andrzejewski T.M."/>
            <person name="Davidsen T.M."/>
            <person name="Wayne K.J."/>
            <person name="Tettelin H."/>
            <person name="Glass J.I."/>
            <person name="Rusch D."/>
            <person name="Podicherti R."/>
            <person name="Tsui H.-C.T."/>
            <person name="Winkler M.E."/>
        </authorList>
    </citation>
    <scope>NUCLEOTIDE SEQUENCE</scope>
</reference>